<dbReference type="Proteomes" id="UP001162992">
    <property type="component" value="Chromosome 12"/>
</dbReference>
<gene>
    <name evidence="1" type="ORF">O6H91_12G065400</name>
</gene>
<accession>A0ACC2C2N9</accession>
<organism evidence="1 2">
    <name type="scientific">Diphasiastrum complanatum</name>
    <name type="common">Issler's clubmoss</name>
    <name type="synonym">Lycopodium complanatum</name>
    <dbReference type="NCBI Taxonomy" id="34168"/>
    <lineage>
        <taxon>Eukaryota</taxon>
        <taxon>Viridiplantae</taxon>
        <taxon>Streptophyta</taxon>
        <taxon>Embryophyta</taxon>
        <taxon>Tracheophyta</taxon>
        <taxon>Lycopodiopsida</taxon>
        <taxon>Lycopodiales</taxon>
        <taxon>Lycopodiaceae</taxon>
        <taxon>Lycopodioideae</taxon>
        <taxon>Diphasiastrum</taxon>
    </lineage>
</organism>
<dbReference type="EMBL" id="CM055103">
    <property type="protein sequence ID" value="KAJ7536338.1"/>
    <property type="molecule type" value="Genomic_DNA"/>
</dbReference>
<comment type="caution">
    <text evidence="1">The sequence shown here is derived from an EMBL/GenBank/DDBJ whole genome shotgun (WGS) entry which is preliminary data.</text>
</comment>
<protein>
    <submittedName>
        <fullName evidence="1">Uncharacterized protein</fullName>
    </submittedName>
</protein>
<proteinExistence type="predicted"/>
<sequence>MEVVARTIGVSVPVLRFLISFAATIPCGWVWRFMPGPTARHAYAAFSGAHLSYFAFGMRANLLFSFLMIVGYGSMLLHRRSCGLVTFVAAFAFLISCHVHFMSGEAWKEGGIDCTGALMVLTLKVVSCSINYQDGLLKEEGLREAQKRNRLLHIPSPLAYIGYCLCFGTHFAGPVYEIRDYIDWTEETGLWSISSQKPPPAPYWGTIAALARTILCMGVYLFLSRHVPLALIFESQFKTWPLWRRWAYVCLCGFTARWKYYFIWSMSEACMIVAGLGFSGWSNKDPSKPKWDRARNVDILAVELAGSAGELPLHWNIHVSTWLRFYVYERLISRGKKPGFLQLLATQVVSAVWHGLYAGYLLFFINSAIMIAGSRVIYKWQRAIPESWGLIRRAGWFIHFLYTSLVLNYACIGFLVLTTRETLEAYNRLYYAGTILPIAITALGYVIHPPRPVTSRSKRD</sequence>
<evidence type="ECO:0000313" key="1">
    <source>
        <dbReference type="EMBL" id="KAJ7536338.1"/>
    </source>
</evidence>
<reference evidence="2" key="1">
    <citation type="journal article" date="2024" name="Proc. Natl. Acad. Sci. U.S.A.">
        <title>Extraordinary preservation of gene collinearity over three hundred million years revealed in homosporous lycophytes.</title>
        <authorList>
            <person name="Li C."/>
            <person name="Wickell D."/>
            <person name="Kuo L.Y."/>
            <person name="Chen X."/>
            <person name="Nie B."/>
            <person name="Liao X."/>
            <person name="Peng D."/>
            <person name="Ji J."/>
            <person name="Jenkins J."/>
            <person name="Williams M."/>
            <person name="Shu S."/>
            <person name="Plott C."/>
            <person name="Barry K."/>
            <person name="Rajasekar S."/>
            <person name="Grimwood J."/>
            <person name="Han X."/>
            <person name="Sun S."/>
            <person name="Hou Z."/>
            <person name="He W."/>
            <person name="Dai G."/>
            <person name="Sun C."/>
            <person name="Schmutz J."/>
            <person name="Leebens-Mack J.H."/>
            <person name="Li F.W."/>
            <person name="Wang L."/>
        </authorList>
    </citation>
    <scope>NUCLEOTIDE SEQUENCE [LARGE SCALE GENOMIC DNA]</scope>
    <source>
        <strain evidence="2">cv. PW_Plant_1</strain>
    </source>
</reference>
<name>A0ACC2C2N9_DIPCM</name>
<evidence type="ECO:0000313" key="2">
    <source>
        <dbReference type="Proteomes" id="UP001162992"/>
    </source>
</evidence>
<keyword evidence="2" id="KW-1185">Reference proteome</keyword>